<dbReference type="AlphaFoldDB" id="A0A455T6K6"/>
<name>A0A455T6K6_9CHLR</name>
<accession>A0A455T6K6</accession>
<evidence type="ECO:0000313" key="2">
    <source>
        <dbReference type="EMBL" id="BBH95171.1"/>
    </source>
</evidence>
<proteinExistence type="predicted"/>
<reference evidence="2" key="1">
    <citation type="submission" date="2018-12" db="EMBL/GenBank/DDBJ databases">
        <title>Novel natural products biosynthetic potential of the class Ktedonobacteria.</title>
        <authorList>
            <person name="Zheng Y."/>
            <person name="Saitou A."/>
            <person name="Wang C.M."/>
            <person name="Toyoda A."/>
            <person name="Minakuchi Y."/>
            <person name="Sekiguchi Y."/>
            <person name="Ueda K."/>
            <person name="Takano H."/>
            <person name="Sakai Y."/>
            <person name="Yokota A."/>
            <person name="Yabe S."/>
        </authorList>
    </citation>
    <scope>NUCLEOTIDE SEQUENCE</scope>
    <source>
        <strain evidence="2">A3-2</strain>
    </source>
</reference>
<evidence type="ECO:0000256" key="1">
    <source>
        <dbReference type="SAM" id="MobiDB-lite"/>
    </source>
</evidence>
<organism evidence="2">
    <name type="scientific">Thermogemmatispora argillosa</name>
    <dbReference type="NCBI Taxonomy" id="2045280"/>
    <lineage>
        <taxon>Bacteria</taxon>
        <taxon>Bacillati</taxon>
        <taxon>Chloroflexota</taxon>
        <taxon>Ktedonobacteria</taxon>
        <taxon>Thermogemmatisporales</taxon>
        <taxon>Thermogemmatisporaceae</taxon>
        <taxon>Thermogemmatispora</taxon>
    </lineage>
</organism>
<dbReference type="EMBL" id="AP019377">
    <property type="protein sequence ID" value="BBH95171.1"/>
    <property type="molecule type" value="Genomic_DNA"/>
</dbReference>
<sequence>MKPPETLPDGCKPLIERARAAGGERFADLVRRFSAILPAVWVEELIACVEELRQAILAEMSAEEALQALARATERLLKELPADPRLETLLAGIEGETHRSSGSCRPGRLTRASGAARGGQAGLEQHAAATLWE</sequence>
<feature type="region of interest" description="Disordered" evidence="1">
    <location>
        <begin position="97"/>
        <end position="122"/>
    </location>
</feature>
<protein>
    <submittedName>
        <fullName evidence="2">Uncharacterized protein</fullName>
    </submittedName>
</protein>
<gene>
    <name evidence="2" type="ORF">KTA_33700</name>
</gene>